<dbReference type="Gene3D" id="3.30.70.100">
    <property type="match status" value="3"/>
</dbReference>
<evidence type="ECO:0000256" key="5">
    <source>
        <dbReference type="ARBA" id="ARBA00022723"/>
    </source>
</evidence>
<dbReference type="PROSITE" id="PS50846">
    <property type="entry name" value="HMA_2"/>
    <property type="match status" value="3"/>
</dbReference>
<comment type="subcellular location">
    <subcellularLocation>
        <location evidence="1">Golgi apparatus</location>
        <location evidence="1">trans-Golgi network membrane</location>
        <topology evidence="1">Multi-pass membrane protein</topology>
    </subcellularLocation>
    <subcellularLocation>
        <location evidence="15">Membrane</location>
    </subcellularLocation>
</comment>
<evidence type="ECO:0000256" key="4">
    <source>
        <dbReference type="ARBA" id="ARBA00022692"/>
    </source>
</evidence>
<feature type="region of interest" description="Disordered" evidence="16">
    <location>
        <begin position="1146"/>
        <end position="1169"/>
    </location>
</feature>
<dbReference type="SUPFAM" id="SSF56784">
    <property type="entry name" value="HAD-like"/>
    <property type="match status" value="1"/>
</dbReference>
<keyword evidence="19" id="KW-1185">Reference proteome</keyword>
<dbReference type="InterPro" id="IPR023299">
    <property type="entry name" value="ATPase_P-typ_cyto_dom_N"/>
</dbReference>
<dbReference type="InterPro" id="IPR023214">
    <property type="entry name" value="HAD_sf"/>
</dbReference>
<dbReference type="GO" id="GO:0005524">
    <property type="term" value="F:ATP binding"/>
    <property type="evidence" value="ECO:0007669"/>
    <property type="project" value="UniProtKB-UniRule"/>
</dbReference>
<keyword evidence="11 15" id="KW-1133">Transmembrane helix</keyword>
<dbReference type="InterPro" id="IPR001757">
    <property type="entry name" value="P_typ_ATPase"/>
</dbReference>
<dbReference type="InterPro" id="IPR023298">
    <property type="entry name" value="ATPase_P-typ_TM_dom_sf"/>
</dbReference>
<dbReference type="GO" id="GO:0016887">
    <property type="term" value="F:ATP hydrolysis activity"/>
    <property type="evidence" value="ECO:0007669"/>
    <property type="project" value="InterPro"/>
</dbReference>
<feature type="region of interest" description="Disordered" evidence="16">
    <location>
        <begin position="1208"/>
        <end position="1240"/>
    </location>
</feature>
<feature type="domain" description="HMA" evidence="17">
    <location>
        <begin position="97"/>
        <end position="163"/>
    </location>
</feature>
<keyword evidence="5 15" id="KW-0479">Metal-binding</keyword>
<feature type="transmembrane region" description="Helical" evidence="15">
    <location>
        <begin position="485"/>
        <end position="503"/>
    </location>
</feature>
<feature type="compositionally biased region" description="Acidic residues" evidence="16">
    <location>
        <begin position="1217"/>
        <end position="1240"/>
    </location>
</feature>
<evidence type="ECO:0000313" key="19">
    <source>
        <dbReference type="Proteomes" id="UP000790347"/>
    </source>
</evidence>
<dbReference type="InterPro" id="IPR018303">
    <property type="entry name" value="ATPase_P-typ_P_site"/>
</dbReference>
<dbReference type="GO" id="GO:0016020">
    <property type="term" value="C:membrane"/>
    <property type="evidence" value="ECO:0007669"/>
    <property type="project" value="UniProtKB-SubCell"/>
</dbReference>
<feature type="domain" description="HMA" evidence="17">
    <location>
        <begin position="10"/>
        <end position="77"/>
    </location>
</feature>
<protein>
    <recommendedName>
        <fullName evidence="2">P-type Cu(+) transporter</fullName>
        <ecNumber evidence="2">7.2.2.8</ecNumber>
    </recommendedName>
</protein>
<evidence type="ECO:0000259" key="17">
    <source>
        <dbReference type="PROSITE" id="PS50846"/>
    </source>
</evidence>
<dbReference type="PANTHER" id="PTHR46594:SF4">
    <property type="entry name" value="P-TYPE CATION-TRANSPORTING ATPASE"/>
    <property type="match status" value="1"/>
</dbReference>
<dbReference type="FunFam" id="2.70.150.10:FF:000002">
    <property type="entry name" value="Copper-transporting ATPase 1, putative"/>
    <property type="match status" value="1"/>
</dbReference>
<evidence type="ECO:0000256" key="8">
    <source>
        <dbReference type="ARBA" id="ARBA00022796"/>
    </source>
</evidence>
<feature type="transmembrane region" description="Helical" evidence="15">
    <location>
        <begin position="691"/>
        <end position="714"/>
    </location>
</feature>
<keyword evidence="12" id="KW-0186">Copper</keyword>
<feature type="transmembrane region" description="Helical" evidence="15">
    <location>
        <begin position="454"/>
        <end position="479"/>
    </location>
</feature>
<evidence type="ECO:0000256" key="11">
    <source>
        <dbReference type="ARBA" id="ARBA00022989"/>
    </source>
</evidence>
<keyword evidence="3" id="KW-0813">Transport</keyword>
<dbReference type="SUPFAM" id="SSF55008">
    <property type="entry name" value="HMA, heavy metal-associated domain"/>
    <property type="match status" value="3"/>
</dbReference>
<dbReference type="NCBIfam" id="TIGR00003">
    <property type="entry name" value="copper ion binding protein"/>
    <property type="match status" value="3"/>
</dbReference>
<feature type="transmembrane region" description="Helical" evidence="15">
    <location>
        <begin position="643"/>
        <end position="665"/>
    </location>
</feature>
<dbReference type="GO" id="GO:0005507">
    <property type="term" value="F:copper ion binding"/>
    <property type="evidence" value="ECO:0007669"/>
    <property type="project" value="InterPro"/>
</dbReference>
<dbReference type="InterPro" id="IPR006122">
    <property type="entry name" value="HMA_Cu_ion-bd"/>
</dbReference>
<evidence type="ECO:0000256" key="3">
    <source>
        <dbReference type="ARBA" id="ARBA00022448"/>
    </source>
</evidence>
<keyword evidence="4 15" id="KW-0812">Transmembrane</keyword>
<dbReference type="SFLD" id="SFLDF00027">
    <property type="entry name" value="p-type_atpase"/>
    <property type="match status" value="1"/>
</dbReference>
<evidence type="ECO:0000256" key="12">
    <source>
        <dbReference type="ARBA" id="ARBA00023008"/>
    </source>
</evidence>
<keyword evidence="8" id="KW-0187">Copper transport</keyword>
<dbReference type="Gene3D" id="3.40.50.1000">
    <property type="entry name" value="HAD superfamily/HAD-like"/>
    <property type="match status" value="1"/>
</dbReference>
<reference evidence="18" key="1">
    <citation type="submission" date="2013-05" db="EMBL/GenBank/DDBJ databases">
        <authorList>
            <person name="Yim A.K.Y."/>
            <person name="Chan T.F."/>
            <person name="Ji K.M."/>
            <person name="Liu X.Y."/>
            <person name="Zhou J.W."/>
            <person name="Li R.Q."/>
            <person name="Yang K.Y."/>
            <person name="Li J."/>
            <person name="Li M."/>
            <person name="Law P.T.W."/>
            <person name="Wu Y.L."/>
            <person name="Cai Z.L."/>
            <person name="Qin H."/>
            <person name="Bao Y."/>
            <person name="Leung R.K.K."/>
            <person name="Ng P.K.S."/>
            <person name="Zou J."/>
            <person name="Zhong X.J."/>
            <person name="Ran P.X."/>
            <person name="Zhong N.S."/>
            <person name="Liu Z.G."/>
            <person name="Tsui S.K.W."/>
        </authorList>
    </citation>
    <scope>NUCLEOTIDE SEQUENCE</scope>
    <source>
        <strain evidence="18">Derf</strain>
        <tissue evidence="18">Whole organism</tissue>
    </source>
</reference>
<dbReference type="InterPro" id="IPR036412">
    <property type="entry name" value="HAD-like_sf"/>
</dbReference>
<dbReference type="SFLD" id="SFLDS00003">
    <property type="entry name" value="Haloacid_Dehalogenase"/>
    <property type="match status" value="1"/>
</dbReference>
<evidence type="ECO:0000256" key="2">
    <source>
        <dbReference type="ARBA" id="ARBA00012517"/>
    </source>
</evidence>
<dbReference type="PROSITE" id="PS00154">
    <property type="entry name" value="ATPASE_E1_E2"/>
    <property type="match status" value="1"/>
</dbReference>
<sequence>MEQTKEFDIKICWLQIDGLSCHSCINTIKKNLANLHGCSVNIEIYLEDGKAFVEFDPQSIRIDNIIEKIEELGFDCRLLDDDDDDDDNEINSDSKIDKFTVLVDGMTCKSCTNNIETNLMKIDGIKNVVADLHTKQVSVTYQSTLITKHVILDRIECLGFEYQTESETVKKDSNIDNATVETAEQIKTTSLPVMDKEQENSRKFLNKCFITITGMTCSSCVAKIERNLSKITGIHGILVALLNQKAEVLYDPGCMDSNRIIQSIIDLGFDAKLIVDNIHDSNGELYELCLSIPDVSSLSLSNPLQIESTLEQTVGIKSAKFVPSSSNQLNIQYYGDQIGAREIVRIIKSLGYNSYPLDCDRKQQAEHRQLQHRELLHWRHSFLFSLGFFIPSMVLMINHMTSEHSFHEHLLLPGWSKANFLQFLLATPVQFYGARYFYYQAYKAIKYRSPNMDVLIMLATTVAYFYSFFVSIYFMIIGADRSPKTFFETPPMLLTFVSLGRWLEHIARGKTSEALTRLMSLKATEAILVEMDENKNIINEMAIDIQLVQRGDMIKVLPGTKIPVDGRVFDGTSTVDESLITGESRAVIKTAGSSVIGGSINMNGTLLICATHIGRQSTLASIVDLVEQAQTDKAPIQQLADRIAGIFVPVVIFLSALTLIIWIIVGHKNLNIIQTYNIEHRYTKMSSMEMIWQFAFQCAITVLLIACPCSLGLATPTAVMVGTGVGALNGILIKGGSALENFCKINCLVFDKTGTITYGSPQVTQVFLFAPTNVNVIDHFKRIFLAIWSAENQSEHPIARSLVKYCQSIFDYQQRLCRCEDFQSESGSGIRCRISMEEFNRQLTTFQPKSVCIKIDNNNSNNFGTKQFSIGNSIVTTVESMENSFSLISKTTDLVILIGTKEWMIKNNVNICKKVQIVIDEMERQGSTIALVAMNEIIVSVISMSDTIKMDARQTIRELRRRRPNLRIMMMTGDNERAARKVARQIGIDREDVIAKILPSNKTEIVRQLQLKGHCVGMVGDGINDSPALARADIGIAFSTGTDVACEAADIILINNDLYDIVDAWDLSYRTVHRIRTNIAFASVYNLIGIPMAAGIFLPWGIVLKPWMGSAAMTLSSISVVCSSLLLKRWHRSTLKHTNDNIDHHYNRFNDSDNDSDEQKSSSSSSSSSEEMKLFTFREKNVHLSKILSLMPLYSRRKIINDNLSINTNGYRPLNQSDDDDDDVYNDNDDDDDNDGVCIA</sequence>
<feature type="transmembrane region" description="Helical" evidence="15">
    <location>
        <begin position="1107"/>
        <end position="1127"/>
    </location>
</feature>
<dbReference type="PROSITE" id="PS01047">
    <property type="entry name" value="HMA_1"/>
    <property type="match status" value="3"/>
</dbReference>
<evidence type="ECO:0000256" key="16">
    <source>
        <dbReference type="SAM" id="MobiDB-lite"/>
    </source>
</evidence>
<feature type="transmembrane region" description="Helical" evidence="15">
    <location>
        <begin position="382"/>
        <end position="400"/>
    </location>
</feature>
<dbReference type="InterPro" id="IPR027256">
    <property type="entry name" value="P-typ_ATPase_IB"/>
</dbReference>
<dbReference type="CDD" id="cd00371">
    <property type="entry name" value="HMA"/>
    <property type="match status" value="3"/>
</dbReference>
<keyword evidence="14 15" id="KW-0472">Membrane</keyword>
<dbReference type="PRINTS" id="PR00942">
    <property type="entry name" value="CUATPASEI"/>
</dbReference>
<dbReference type="InterPro" id="IPR017969">
    <property type="entry name" value="Heavy-metal-associated_CS"/>
</dbReference>
<dbReference type="Pfam" id="PF00702">
    <property type="entry name" value="Hydrolase"/>
    <property type="match status" value="1"/>
</dbReference>
<dbReference type="GO" id="GO:0140581">
    <property type="term" value="F:P-type monovalent copper transporter activity"/>
    <property type="evidence" value="ECO:0007669"/>
    <property type="project" value="UniProtKB-EC"/>
</dbReference>
<evidence type="ECO:0000313" key="18">
    <source>
        <dbReference type="EMBL" id="KAH9501891.1"/>
    </source>
</evidence>
<evidence type="ECO:0000256" key="9">
    <source>
        <dbReference type="ARBA" id="ARBA00022840"/>
    </source>
</evidence>
<comment type="caution">
    <text evidence="18">The sequence shown here is derived from an EMBL/GenBank/DDBJ whole genome shotgun (WGS) entry which is preliminary data.</text>
</comment>
<keyword evidence="13" id="KW-0406">Ion transport</keyword>
<feature type="domain" description="HMA" evidence="17">
    <location>
        <begin position="206"/>
        <end position="272"/>
    </location>
</feature>
<keyword evidence="6" id="KW-0677">Repeat</keyword>
<evidence type="ECO:0000256" key="1">
    <source>
        <dbReference type="ARBA" id="ARBA00004166"/>
    </source>
</evidence>
<dbReference type="CDD" id="cd02094">
    <property type="entry name" value="P-type_ATPase_Cu-like"/>
    <property type="match status" value="1"/>
</dbReference>
<dbReference type="InterPro" id="IPR059000">
    <property type="entry name" value="ATPase_P-type_domA"/>
</dbReference>
<dbReference type="Pfam" id="PF00122">
    <property type="entry name" value="E1-E2_ATPase"/>
    <property type="match status" value="1"/>
</dbReference>
<dbReference type="Gene3D" id="3.40.1110.10">
    <property type="entry name" value="Calcium-transporting ATPase, cytoplasmic domain N"/>
    <property type="match status" value="1"/>
</dbReference>
<proteinExistence type="inferred from homology"/>
<feature type="transmembrane region" description="Helical" evidence="15">
    <location>
        <begin position="420"/>
        <end position="442"/>
    </location>
</feature>
<dbReference type="InterPro" id="IPR008250">
    <property type="entry name" value="ATPase_P-typ_transduc_dom_A_sf"/>
</dbReference>
<keyword evidence="10" id="KW-1278">Translocase</keyword>
<reference evidence="18" key="2">
    <citation type="journal article" date="2022" name="Res Sq">
        <title>Comparative Genomics Reveals Insights into the Divergent Evolution of Astigmatic Mites and Household Pest Adaptations.</title>
        <authorList>
            <person name="Xiong Q."/>
            <person name="Wan A.T.-Y."/>
            <person name="Liu X.-Y."/>
            <person name="Fung C.S.-H."/>
            <person name="Xiao X."/>
            <person name="Malainual N."/>
            <person name="Hou J."/>
            <person name="Wang L."/>
            <person name="Wang M."/>
            <person name="Yang K."/>
            <person name="Cui Y."/>
            <person name="Leung E."/>
            <person name="Nong W."/>
            <person name="Shin S.-K."/>
            <person name="Au S."/>
            <person name="Jeong K.Y."/>
            <person name="Chew F.T."/>
            <person name="Hui J."/>
            <person name="Leung T.F."/>
            <person name="Tungtrongchitr A."/>
            <person name="Zhong N."/>
            <person name="Liu Z."/>
            <person name="Tsui S."/>
        </authorList>
    </citation>
    <scope>NUCLEOTIDE SEQUENCE</scope>
    <source>
        <strain evidence="18">Derf</strain>
        <tissue evidence="18">Whole organism</tissue>
    </source>
</reference>
<feature type="transmembrane region" description="Helical" evidence="15">
    <location>
        <begin position="1079"/>
        <end position="1101"/>
    </location>
</feature>
<evidence type="ECO:0000256" key="7">
    <source>
        <dbReference type="ARBA" id="ARBA00022741"/>
    </source>
</evidence>
<keyword evidence="7 15" id="KW-0547">Nucleotide-binding</keyword>
<evidence type="ECO:0000256" key="6">
    <source>
        <dbReference type="ARBA" id="ARBA00022737"/>
    </source>
</evidence>
<dbReference type="PANTHER" id="PTHR46594">
    <property type="entry name" value="P-TYPE CATION-TRANSPORTING ATPASE"/>
    <property type="match status" value="1"/>
</dbReference>
<organism evidence="18 19">
    <name type="scientific">Dermatophagoides farinae</name>
    <name type="common">American house dust mite</name>
    <dbReference type="NCBI Taxonomy" id="6954"/>
    <lineage>
        <taxon>Eukaryota</taxon>
        <taxon>Metazoa</taxon>
        <taxon>Ecdysozoa</taxon>
        <taxon>Arthropoda</taxon>
        <taxon>Chelicerata</taxon>
        <taxon>Arachnida</taxon>
        <taxon>Acari</taxon>
        <taxon>Acariformes</taxon>
        <taxon>Sarcoptiformes</taxon>
        <taxon>Astigmata</taxon>
        <taxon>Psoroptidia</taxon>
        <taxon>Analgoidea</taxon>
        <taxon>Pyroglyphidae</taxon>
        <taxon>Dermatophagoidinae</taxon>
        <taxon>Dermatophagoides</taxon>
    </lineage>
</organism>
<comment type="similarity">
    <text evidence="15">Belongs to the cation transport ATPase (P-type) (TC 3.A.3) family. Type IB subfamily.</text>
</comment>
<dbReference type="GO" id="GO:0005802">
    <property type="term" value="C:trans-Golgi network"/>
    <property type="evidence" value="ECO:0007669"/>
    <property type="project" value="UniProtKB-ARBA"/>
</dbReference>
<dbReference type="AlphaFoldDB" id="A0A922HSP9"/>
<dbReference type="FunFam" id="3.30.70.100:FF:000001">
    <property type="entry name" value="ATPase copper transporting beta"/>
    <property type="match status" value="3"/>
</dbReference>
<dbReference type="Gene3D" id="2.70.150.10">
    <property type="entry name" value="Calcium-transporting ATPase, cytoplasmic transduction domain A"/>
    <property type="match status" value="1"/>
</dbReference>
<name>A0A922HSP9_DERFA</name>
<dbReference type="SUPFAM" id="SSF81653">
    <property type="entry name" value="Calcium ATPase, transduction domain A"/>
    <property type="match status" value="1"/>
</dbReference>
<dbReference type="Proteomes" id="UP000790347">
    <property type="component" value="Unassembled WGS sequence"/>
</dbReference>
<dbReference type="SUPFAM" id="SSF81665">
    <property type="entry name" value="Calcium ATPase, transmembrane domain M"/>
    <property type="match status" value="1"/>
</dbReference>
<gene>
    <name evidence="18" type="primary">ATP7A</name>
    <name evidence="18" type="ORF">DERF_012700</name>
</gene>
<dbReference type="SFLD" id="SFLDG00002">
    <property type="entry name" value="C1.7:_P-type_atpase_like"/>
    <property type="match status" value="1"/>
</dbReference>
<dbReference type="InterPro" id="IPR044492">
    <property type="entry name" value="P_typ_ATPase_HD_dom"/>
</dbReference>
<dbReference type="Pfam" id="PF00403">
    <property type="entry name" value="HMA"/>
    <property type="match status" value="3"/>
</dbReference>
<accession>A0A922HSP9</accession>
<dbReference type="InterPro" id="IPR036163">
    <property type="entry name" value="HMA_dom_sf"/>
</dbReference>
<evidence type="ECO:0000256" key="13">
    <source>
        <dbReference type="ARBA" id="ARBA00023065"/>
    </source>
</evidence>
<evidence type="ECO:0000256" key="14">
    <source>
        <dbReference type="ARBA" id="ARBA00023136"/>
    </source>
</evidence>
<dbReference type="EC" id="7.2.2.8" evidence="2"/>
<dbReference type="InterPro" id="IPR006121">
    <property type="entry name" value="HMA_dom"/>
</dbReference>
<dbReference type="EMBL" id="ASGP02000006">
    <property type="protein sequence ID" value="KAH9501891.1"/>
    <property type="molecule type" value="Genomic_DNA"/>
</dbReference>
<dbReference type="NCBIfam" id="TIGR01525">
    <property type="entry name" value="ATPase-IB_hvy"/>
    <property type="match status" value="1"/>
</dbReference>
<dbReference type="NCBIfam" id="TIGR01494">
    <property type="entry name" value="ATPase_P-type"/>
    <property type="match status" value="2"/>
</dbReference>
<dbReference type="PRINTS" id="PR00119">
    <property type="entry name" value="CATATPASE"/>
</dbReference>
<evidence type="ECO:0000256" key="10">
    <source>
        <dbReference type="ARBA" id="ARBA00022967"/>
    </source>
</evidence>
<keyword evidence="9 15" id="KW-0067">ATP-binding</keyword>
<evidence type="ECO:0000256" key="15">
    <source>
        <dbReference type="RuleBase" id="RU362081"/>
    </source>
</evidence>
<dbReference type="SUPFAM" id="SSF81660">
    <property type="entry name" value="Metal cation-transporting ATPase, ATP-binding domain N"/>
    <property type="match status" value="1"/>
</dbReference>